<organism evidence="1">
    <name type="scientific">Pseudomonas fluorescens</name>
    <dbReference type="NCBI Taxonomy" id="294"/>
    <lineage>
        <taxon>Bacteria</taxon>
        <taxon>Pseudomonadati</taxon>
        <taxon>Pseudomonadota</taxon>
        <taxon>Gammaproteobacteria</taxon>
        <taxon>Pseudomonadales</taxon>
        <taxon>Pseudomonadaceae</taxon>
        <taxon>Pseudomonas</taxon>
    </lineage>
</organism>
<evidence type="ECO:0000313" key="1">
    <source>
        <dbReference type="EMBL" id="VVM17214.1"/>
    </source>
</evidence>
<gene>
    <name evidence="1" type="ORF">PS683_05605</name>
</gene>
<accession>A0A5E6N0U9</accession>
<name>A0A5E6N0U9_PSEFL</name>
<proteinExistence type="predicted"/>
<dbReference type="EMBL" id="LR700686">
    <property type="protein sequence ID" value="VVM17214.1"/>
    <property type="molecule type" value="Genomic_DNA"/>
</dbReference>
<dbReference type="AlphaFoldDB" id="A0A5E6N0U9"/>
<protein>
    <submittedName>
        <fullName evidence="1">Uncharacterized protein</fullName>
    </submittedName>
</protein>
<reference evidence="1" key="1">
    <citation type="submission" date="2019-09" db="EMBL/GenBank/DDBJ databases">
        <authorList>
            <person name="Chandra G."/>
            <person name="Truman W A."/>
        </authorList>
    </citation>
    <scope>NUCLEOTIDE SEQUENCE</scope>
    <source>
        <strain evidence="1">PS683</strain>
    </source>
</reference>
<sequence>MPTARLATIADPQGKQLAFPMKIGAIQLGVGSLQLAEPRQAREEVGRTAEDLLQVLGGVGGDLAAESAGCHVEEDLPADLAEVDGPWRHIQQRQGLVRLQRDAGSLGEVVGGAQGHQHQAGVGLGLGHGFGHIAQGAVAATGDDVGVAISQGLRDDALGVAALPRDPHRQFPALLTPGLHGCAHVLVKGLLAVED</sequence>